<reference evidence="16 17" key="1">
    <citation type="submission" date="2019-02" db="EMBL/GenBank/DDBJ databases">
        <title>Genome sequencing of the rare red list fungi Phellinidium pouzarii.</title>
        <authorList>
            <person name="Buettner E."/>
            <person name="Kellner H."/>
        </authorList>
    </citation>
    <scope>NUCLEOTIDE SEQUENCE [LARGE SCALE GENOMIC DNA]</scope>
    <source>
        <strain evidence="16 17">DSM 108285</strain>
    </source>
</reference>
<dbReference type="SMART" id="SM00490">
    <property type="entry name" value="HELICc"/>
    <property type="match status" value="1"/>
</dbReference>
<gene>
    <name evidence="16" type="ORF">EW145_g170</name>
</gene>
<dbReference type="SMART" id="SM00487">
    <property type="entry name" value="DEXDc"/>
    <property type="match status" value="1"/>
</dbReference>
<dbReference type="Proteomes" id="UP000308199">
    <property type="component" value="Unassembled WGS sequence"/>
</dbReference>
<keyword evidence="17" id="KW-1185">Reference proteome</keyword>
<keyword evidence="6 12" id="KW-0547">Nucleotide-binding</keyword>
<keyword evidence="8 12" id="KW-0347">Helicase</keyword>
<name>A0A4S4LL98_9AGAM</name>
<keyword evidence="10" id="KW-0539">Nucleus</keyword>
<dbReference type="InterPro" id="IPR000629">
    <property type="entry name" value="RNA-helicase_DEAD-box_CS"/>
</dbReference>
<dbReference type="GO" id="GO:0005524">
    <property type="term" value="F:ATP binding"/>
    <property type="evidence" value="ECO:0007669"/>
    <property type="project" value="UniProtKB-KW"/>
</dbReference>
<dbReference type="InterPro" id="IPR011545">
    <property type="entry name" value="DEAD/DEAH_box_helicase_dom"/>
</dbReference>
<evidence type="ECO:0000256" key="1">
    <source>
        <dbReference type="ARBA" id="ARBA00004604"/>
    </source>
</evidence>
<evidence type="ECO:0000256" key="4">
    <source>
        <dbReference type="ARBA" id="ARBA00022517"/>
    </source>
</evidence>
<dbReference type="EMBL" id="SGPK01000003">
    <property type="protein sequence ID" value="THH12171.1"/>
    <property type="molecule type" value="Genomic_DNA"/>
</dbReference>
<dbReference type="InterPro" id="IPR001650">
    <property type="entry name" value="Helicase_C-like"/>
</dbReference>
<comment type="caution">
    <text evidence="16">The sequence shown here is derived from an EMBL/GenBank/DDBJ whole genome shotgun (WGS) entry which is preliminary data.</text>
</comment>
<dbReference type="CDD" id="cd18787">
    <property type="entry name" value="SF2_C_DEAD"/>
    <property type="match status" value="1"/>
</dbReference>
<evidence type="ECO:0000256" key="13">
    <source>
        <dbReference type="SAM" id="MobiDB-lite"/>
    </source>
</evidence>
<evidence type="ECO:0000256" key="3">
    <source>
        <dbReference type="ARBA" id="ARBA00012552"/>
    </source>
</evidence>
<dbReference type="AlphaFoldDB" id="A0A4S4LL98"/>
<dbReference type="PANTHER" id="PTHR47958">
    <property type="entry name" value="ATP-DEPENDENT RNA HELICASE DBP3"/>
    <property type="match status" value="1"/>
</dbReference>
<organism evidence="16 17">
    <name type="scientific">Phellinidium pouzarii</name>
    <dbReference type="NCBI Taxonomy" id="167371"/>
    <lineage>
        <taxon>Eukaryota</taxon>
        <taxon>Fungi</taxon>
        <taxon>Dikarya</taxon>
        <taxon>Basidiomycota</taxon>
        <taxon>Agaricomycotina</taxon>
        <taxon>Agaricomycetes</taxon>
        <taxon>Hymenochaetales</taxon>
        <taxon>Hymenochaetaceae</taxon>
        <taxon>Phellinidium</taxon>
    </lineage>
</organism>
<dbReference type="GO" id="GO:0003724">
    <property type="term" value="F:RNA helicase activity"/>
    <property type="evidence" value="ECO:0007669"/>
    <property type="project" value="UniProtKB-EC"/>
</dbReference>
<protein>
    <recommendedName>
        <fullName evidence="3">RNA helicase</fullName>
        <ecNumber evidence="3">3.6.4.13</ecNumber>
    </recommendedName>
</protein>
<dbReference type="GO" id="GO:0016787">
    <property type="term" value="F:hydrolase activity"/>
    <property type="evidence" value="ECO:0007669"/>
    <property type="project" value="UniProtKB-KW"/>
</dbReference>
<dbReference type="PROSITE" id="PS51192">
    <property type="entry name" value="HELICASE_ATP_BIND_1"/>
    <property type="match status" value="1"/>
</dbReference>
<accession>A0A4S4LL98</accession>
<dbReference type="Pfam" id="PF00271">
    <property type="entry name" value="Helicase_C"/>
    <property type="match status" value="1"/>
</dbReference>
<evidence type="ECO:0000256" key="2">
    <source>
        <dbReference type="ARBA" id="ARBA00009334"/>
    </source>
</evidence>
<evidence type="ECO:0000259" key="15">
    <source>
        <dbReference type="PROSITE" id="PS51194"/>
    </source>
</evidence>
<dbReference type="GO" id="GO:0003676">
    <property type="term" value="F:nucleic acid binding"/>
    <property type="evidence" value="ECO:0007669"/>
    <property type="project" value="InterPro"/>
</dbReference>
<dbReference type="EC" id="3.6.4.13" evidence="3"/>
<dbReference type="InterPro" id="IPR027417">
    <property type="entry name" value="P-loop_NTPase"/>
</dbReference>
<evidence type="ECO:0000259" key="14">
    <source>
        <dbReference type="PROSITE" id="PS51192"/>
    </source>
</evidence>
<dbReference type="InterPro" id="IPR044742">
    <property type="entry name" value="DEAD/DEAH_RhlB"/>
</dbReference>
<evidence type="ECO:0000313" key="17">
    <source>
        <dbReference type="Proteomes" id="UP000308199"/>
    </source>
</evidence>
<feature type="region of interest" description="Disordered" evidence="13">
    <location>
        <begin position="1"/>
        <end position="89"/>
    </location>
</feature>
<dbReference type="Gene3D" id="3.40.50.300">
    <property type="entry name" value="P-loop containing nucleotide triphosphate hydrolases"/>
    <property type="match status" value="2"/>
</dbReference>
<evidence type="ECO:0000256" key="7">
    <source>
        <dbReference type="ARBA" id="ARBA00022801"/>
    </source>
</evidence>
<evidence type="ECO:0000256" key="12">
    <source>
        <dbReference type="RuleBase" id="RU000492"/>
    </source>
</evidence>
<evidence type="ECO:0000256" key="10">
    <source>
        <dbReference type="ARBA" id="ARBA00023242"/>
    </source>
</evidence>
<dbReference type="CDD" id="cd00268">
    <property type="entry name" value="DEADc"/>
    <property type="match status" value="1"/>
</dbReference>
<dbReference type="SUPFAM" id="SSF52540">
    <property type="entry name" value="P-loop containing nucleoside triphosphate hydrolases"/>
    <property type="match status" value="1"/>
</dbReference>
<comment type="function">
    <text evidence="11">ATP-dependent RNA helicase required for 60S ribosomal subunit synthesis. Involved in efficient pre-rRNA processing, predominantly at site A3, which is necessary for the normal formation of 25S and 5.8S rRNAs.</text>
</comment>
<evidence type="ECO:0000256" key="6">
    <source>
        <dbReference type="ARBA" id="ARBA00022741"/>
    </source>
</evidence>
<evidence type="ECO:0000256" key="8">
    <source>
        <dbReference type="ARBA" id="ARBA00022806"/>
    </source>
</evidence>
<dbReference type="OrthoDB" id="196131at2759"/>
<proteinExistence type="inferred from homology"/>
<dbReference type="InterPro" id="IPR014001">
    <property type="entry name" value="Helicase_ATP-bd"/>
</dbReference>
<evidence type="ECO:0000256" key="11">
    <source>
        <dbReference type="ARBA" id="ARBA00037449"/>
    </source>
</evidence>
<feature type="domain" description="Helicase C-terminal" evidence="15">
    <location>
        <begin position="448"/>
        <end position="605"/>
    </location>
</feature>
<dbReference type="PROSITE" id="PS00039">
    <property type="entry name" value="DEAD_ATP_HELICASE"/>
    <property type="match status" value="1"/>
</dbReference>
<comment type="similarity">
    <text evidence="2">Belongs to the DEAD box helicase family. DDX5/DBP2 subfamily.</text>
</comment>
<feature type="domain" description="Helicase ATP-binding" evidence="14">
    <location>
        <begin position="221"/>
        <end position="419"/>
    </location>
</feature>
<keyword evidence="7 12" id="KW-0378">Hydrolase</keyword>
<dbReference type="Pfam" id="PF00270">
    <property type="entry name" value="DEAD"/>
    <property type="match status" value="1"/>
</dbReference>
<keyword evidence="5" id="KW-0698">rRNA processing</keyword>
<evidence type="ECO:0000256" key="5">
    <source>
        <dbReference type="ARBA" id="ARBA00022552"/>
    </source>
</evidence>
<dbReference type="PROSITE" id="PS51194">
    <property type="entry name" value="HELICASE_CTER"/>
    <property type="match status" value="1"/>
</dbReference>
<comment type="subcellular location">
    <subcellularLocation>
        <location evidence="1">Nucleus</location>
        <location evidence="1">Nucleolus</location>
    </subcellularLocation>
</comment>
<feature type="compositionally biased region" description="Basic and acidic residues" evidence="13">
    <location>
        <begin position="20"/>
        <end position="31"/>
    </location>
</feature>
<keyword evidence="4" id="KW-0690">Ribosome biogenesis</keyword>
<sequence>MSDILEPSVNDHKKHKKSSSKKDKSSRHDGMEGEPILDTPTVSNEVGKWNENKEKRTRGNAVERGSGHSNTEVFDDSTEKKKKKKRKNEALVDLEDEKEVAVKNVKKVCVRETDVSDTAQKGGKRKRKFVSDESVMHDTASGVSTTKLSIHSESEISSYLSEHAITINYGSSAQPGGSVSTVPNSLKPILSFHELSSRIHPSLQSALSSFKNPTPIQACSWPAILEGRDVVGIAETGSGKTLAFGIPAVSNIVKSRHGNASNNSFSSVKTNKKSKSRYGVEARISVLALAPTRELALQTHVTFSSLGSPFGLTSVAIFGGVDKEPQRRALLEVGAAMVVGTPGRILDLLNEGACDLSGVTYLVLDEADRMLDKGFENDIRAIISHTALPEQRQTLMFSATWPDAVRKLASTFQHDPIRVTVGSDDLTANRRVAQVVEVFEDRREKDFRLSSHLRTLKARKGGKQLADESRILVFVLYKKEASRVEQYLQRQGFSVGGIHGDLSQSARTAALDDFRSGKTQLLVATDVAARGLDIPNVGTVINYSFPLTVEDYVHRIGRTGRGGHSGKSITFFTGDDHERALAGELAKVLRESGADADPLKIFPMTIKKKTHSVYGAFFRTDVPSDALPTRMKF</sequence>
<keyword evidence="9 12" id="KW-0067">ATP-binding</keyword>
<evidence type="ECO:0000256" key="9">
    <source>
        <dbReference type="ARBA" id="ARBA00022840"/>
    </source>
</evidence>
<evidence type="ECO:0000313" key="16">
    <source>
        <dbReference type="EMBL" id="THH12171.1"/>
    </source>
</evidence>